<organism evidence="2 3">
    <name type="scientific">[Pasteurella] mairii</name>
    <dbReference type="NCBI Taxonomy" id="757"/>
    <lineage>
        <taxon>Bacteria</taxon>
        <taxon>Pseudomonadati</taxon>
        <taxon>Pseudomonadota</taxon>
        <taxon>Gammaproteobacteria</taxon>
        <taxon>Pasteurellales</taxon>
        <taxon>Pasteurellaceae</taxon>
    </lineage>
</organism>
<dbReference type="GO" id="GO:0003871">
    <property type="term" value="F:5-methyltetrahydropteroyltriglutamate-homocysteine S-methyltransferase activity"/>
    <property type="evidence" value="ECO:0007669"/>
    <property type="project" value="InterPro"/>
</dbReference>
<proteinExistence type="predicted"/>
<dbReference type="InterPro" id="IPR002629">
    <property type="entry name" value="Met_Synth_C/arc"/>
</dbReference>
<dbReference type="InterPro" id="IPR038071">
    <property type="entry name" value="UROD/MetE-like_sf"/>
</dbReference>
<dbReference type="EMBL" id="UGSS01000002">
    <property type="protein sequence ID" value="SUB34088.1"/>
    <property type="molecule type" value="Genomic_DNA"/>
</dbReference>
<dbReference type="OrthoDB" id="6430685at2"/>
<dbReference type="SUPFAM" id="SSF51726">
    <property type="entry name" value="UROD/MetE-like"/>
    <property type="match status" value="1"/>
</dbReference>
<accession>A0A379B777</accession>
<gene>
    <name evidence="2" type="ORF">NCTC10699_01739</name>
</gene>
<reference evidence="2 3" key="1">
    <citation type="submission" date="2018-06" db="EMBL/GenBank/DDBJ databases">
        <authorList>
            <consortium name="Pathogen Informatics"/>
            <person name="Doyle S."/>
        </authorList>
    </citation>
    <scope>NUCLEOTIDE SEQUENCE [LARGE SCALE GENOMIC DNA]</scope>
    <source>
        <strain evidence="2 3">NCTC10699</strain>
    </source>
</reference>
<dbReference type="CDD" id="cd03311">
    <property type="entry name" value="CIMS_C_terminal_like"/>
    <property type="match status" value="1"/>
</dbReference>
<feature type="domain" description="Cobalamin-independent methionine synthase MetE C-terminal/archaeal" evidence="1">
    <location>
        <begin position="21"/>
        <end position="355"/>
    </location>
</feature>
<dbReference type="PANTHER" id="PTHR43844:SF1">
    <property type="entry name" value="METHIONINE SYNTHASE"/>
    <property type="match status" value="1"/>
</dbReference>
<keyword evidence="2" id="KW-0489">Methyltransferase</keyword>
<protein>
    <submittedName>
        <fullName evidence="2">5-methyltetrahydropteroyltriglutamate--homocysteine methyltransferase</fullName>
    </submittedName>
</protein>
<dbReference type="PANTHER" id="PTHR43844">
    <property type="entry name" value="METHIONINE SYNTHASE"/>
    <property type="match status" value="1"/>
</dbReference>
<dbReference type="AlphaFoldDB" id="A0A379B777"/>
<sequence>MSSLFPNAQPRTQAPFRFDIVGSFLRPEALKQARQQCSCGDLSCAELTQIEDAEIKKLVQHQKQIGLHAVTDGEFRRTFWHLDFLAALDGVQEVDADQYSVQFKHHNVRPKTLKIVDKLGFSDSHPFLAHYRSLKAIAGDYPVKFTVPSPSMLHLICTVRETNYQPIERYKNNNQQLLDDIADAYKSAVKKFYDLGCRNLQLDDTSWGELCSEEKRAAYAARGFDLAQLAKDYVYMINRVVESKPADMALTIHICRGNFRSTWFSSGGYEPVAEELFGNCQVDGFFLEYDSDRSGDFKPLRFIKNQQVVLGLVTSKDGTLENKAEIIERIKEATQYVDINQLCLSPQCGFASTEEGNILTEEQQWAKLNFIREIAEEVWGK</sequence>
<dbReference type="GO" id="GO:0008270">
    <property type="term" value="F:zinc ion binding"/>
    <property type="evidence" value="ECO:0007669"/>
    <property type="project" value="InterPro"/>
</dbReference>
<dbReference type="Proteomes" id="UP000254280">
    <property type="component" value="Unassembled WGS sequence"/>
</dbReference>
<keyword evidence="2" id="KW-0808">Transferase</keyword>
<dbReference type="Pfam" id="PF01717">
    <property type="entry name" value="Meth_synt_2"/>
    <property type="match status" value="1"/>
</dbReference>
<evidence type="ECO:0000259" key="1">
    <source>
        <dbReference type="Pfam" id="PF01717"/>
    </source>
</evidence>
<dbReference type="GO" id="GO:0009086">
    <property type="term" value="P:methionine biosynthetic process"/>
    <property type="evidence" value="ECO:0007669"/>
    <property type="project" value="InterPro"/>
</dbReference>
<dbReference type="GO" id="GO:0032259">
    <property type="term" value="P:methylation"/>
    <property type="evidence" value="ECO:0007669"/>
    <property type="project" value="UniProtKB-KW"/>
</dbReference>
<keyword evidence="3" id="KW-1185">Reference proteome</keyword>
<name>A0A379B777_9PAST</name>
<dbReference type="Gene3D" id="3.20.20.210">
    <property type="match status" value="1"/>
</dbReference>
<dbReference type="NCBIfam" id="NF005085">
    <property type="entry name" value="PRK06520.1"/>
    <property type="match status" value="1"/>
</dbReference>
<evidence type="ECO:0000313" key="3">
    <source>
        <dbReference type="Proteomes" id="UP000254280"/>
    </source>
</evidence>
<evidence type="ECO:0000313" key="2">
    <source>
        <dbReference type="EMBL" id="SUB34088.1"/>
    </source>
</evidence>